<dbReference type="PROSITE" id="PS50850">
    <property type="entry name" value="MFS"/>
    <property type="match status" value="1"/>
</dbReference>
<comment type="caution">
    <text evidence="10">The sequence shown here is derived from an EMBL/GenBank/DDBJ whole genome shotgun (WGS) entry which is preliminary data.</text>
</comment>
<keyword evidence="5 8" id="KW-1133">Transmembrane helix</keyword>
<reference evidence="11" key="1">
    <citation type="submission" date="2018-12" db="EMBL/GenBank/DDBJ databases">
        <title>Tengunoibacter tsumagoiensis gen. nov., sp. nov., Dictyobacter kobayashii sp. nov., D. alpinus sp. nov., and D. joshuensis sp. nov. and description of Dictyobacteraceae fam. nov. within the order Ktedonobacterales isolated from Tengu-no-mugimeshi.</title>
        <authorList>
            <person name="Wang C.M."/>
            <person name="Zheng Y."/>
            <person name="Sakai Y."/>
            <person name="Toyoda A."/>
            <person name="Minakuchi Y."/>
            <person name="Abe K."/>
            <person name="Yokota A."/>
            <person name="Yabe S."/>
        </authorList>
    </citation>
    <scope>NUCLEOTIDE SEQUENCE [LARGE SCALE GENOMIC DNA]</scope>
    <source>
        <strain evidence="11">S-27</strain>
    </source>
</reference>
<feature type="transmembrane region" description="Helical" evidence="8">
    <location>
        <begin position="363"/>
        <end position="386"/>
    </location>
</feature>
<evidence type="ECO:0000313" key="10">
    <source>
        <dbReference type="EMBL" id="GCE05040.1"/>
    </source>
</evidence>
<evidence type="ECO:0000256" key="4">
    <source>
        <dbReference type="ARBA" id="ARBA00022692"/>
    </source>
</evidence>
<feature type="transmembrane region" description="Helical" evidence="8">
    <location>
        <begin position="326"/>
        <end position="342"/>
    </location>
</feature>
<dbReference type="CDD" id="cd17321">
    <property type="entry name" value="MFS_MMR_MDR_like"/>
    <property type="match status" value="1"/>
</dbReference>
<dbReference type="SUPFAM" id="SSF103473">
    <property type="entry name" value="MFS general substrate transporter"/>
    <property type="match status" value="1"/>
</dbReference>
<feature type="transmembrane region" description="Helical" evidence="8">
    <location>
        <begin position="288"/>
        <end position="306"/>
    </location>
</feature>
<dbReference type="Gene3D" id="1.20.1250.20">
    <property type="entry name" value="MFS general substrate transporter like domains"/>
    <property type="match status" value="1"/>
</dbReference>
<evidence type="ECO:0000259" key="9">
    <source>
        <dbReference type="PROSITE" id="PS50850"/>
    </source>
</evidence>
<evidence type="ECO:0000313" key="11">
    <source>
        <dbReference type="Proteomes" id="UP000287224"/>
    </source>
</evidence>
<feature type="transmembrane region" description="Helical" evidence="8">
    <location>
        <begin position="398"/>
        <end position="419"/>
    </location>
</feature>
<dbReference type="InterPro" id="IPR036259">
    <property type="entry name" value="MFS_trans_sf"/>
</dbReference>
<dbReference type="GO" id="GO:0005886">
    <property type="term" value="C:plasma membrane"/>
    <property type="evidence" value="ECO:0007669"/>
    <property type="project" value="UniProtKB-SubCell"/>
</dbReference>
<feature type="transmembrane region" description="Helical" evidence="8">
    <location>
        <begin position="74"/>
        <end position="96"/>
    </location>
</feature>
<feature type="transmembrane region" description="Helical" evidence="8">
    <location>
        <begin position="546"/>
        <end position="571"/>
    </location>
</feature>
<feature type="domain" description="Major facilitator superfamily (MFS) profile" evidence="9">
    <location>
        <begin position="78"/>
        <end position="575"/>
    </location>
</feature>
<dbReference type="PANTHER" id="PTHR42718:SF46">
    <property type="entry name" value="BLR6921 PROTEIN"/>
    <property type="match status" value="1"/>
</dbReference>
<organism evidence="10 11">
    <name type="scientific">Dictyobacter aurantiacus</name>
    <dbReference type="NCBI Taxonomy" id="1936993"/>
    <lineage>
        <taxon>Bacteria</taxon>
        <taxon>Bacillati</taxon>
        <taxon>Chloroflexota</taxon>
        <taxon>Ktedonobacteria</taxon>
        <taxon>Ktedonobacterales</taxon>
        <taxon>Dictyobacteraceae</taxon>
        <taxon>Dictyobacter</taxon>
    </lineage>
</organism>
<protein>
    <recommendedName>
        <fullName evidence="9">Major facilitator superfamily (MFS) profile domain-containing protein</fullName>
    </recommendedName>
</protein>
<feature type="transmembrane region" description="Helical" evidence="8">
    <location>
        <begin position="147"/>
        <end position="169"/>
    </location>
</feature>
<feature type="transmembrane region" description="Helical" evidence="8">
    <location>
        <begin position="606"/>
        <end position="627"/>
    </location>
</feature>
<dbReference type="Pfam" id="PF07690">
    <property type="entry name" value="MFS_1"/>
    <property type="match status" value="1"/>
</dbReference>
<dbReference type="Gene3D" id="1.20.1720.10">
    <property type="entry name" value="Multidrug resistance protein D"/>
    <property type="match status" value="1"/>
</dbReference>
<dbReference type="OrthoDB" id="146256at2"/>
<dbReference type="AlphaFoldDB" id="A0A401ZDT0"/>
<feature type="transmembrane region" description="Helical" evidence="8">
    <location>
        <begin position="189"/>
        <end position="213"/>
    </location>
</feature>
<feature type="transmembrane region" description="Helical" evidence="8">
    <location>
        <begin position="225"/>
        <end position="244"/>
    </location>
</feature>
<gene>
    <name evidence="10" type="ORF">KDAU_23690</name>
</gene>
<dbReference type="InterPro" id="IPR020846">
    <property type="entry name" value="MFS_dom"/>
</dbReference>
<feature type="region of interest" description="Disordered" evidence="7">
    <location>
        <begin position="1"/>
        <end position="39"/>
    </location>
</feature>
<keyword evidence="2" id="KW-0813">Transport</keyword>
<evidence type="ECO:0000256" key="8">
    <source>
        <dbReference type="SAM" id="Phobius"/>
    </source>
</evidence>
<evidence type="ECO:0000256" key="1">
    <source>
        <dbReference type="ARBA" id="ARBA00004651"/>
    </source>
</evidence>
<feature type="transmembrane region" description="Helical" evidence="8">
    <location>
        <begin position="457"/>
        <end position="480"/>
    </location>
</feature>
<dbReference type="GO" id="GO:0022857">
    <property type="term" value="F:transmembrane transporter activity"/>
    <property type="evidence" value="ECO:0007669"/>
    <property type="project" value="InterPro"/>
</dbReference>
<dbReference type="EMBL" id="BIFQ01000001">
    <property type="protein sequence ID" value="GCE05040.1"/>
    <property type="molecule type" value="Genomic_DNA"/>
</dbReference>
<evidence type="ECO:0000256" key="6">
    <source>
        <dbReference type="ARBA" id="ARBA00023136"/>
    </source>
</evidence>
<dbReference type="PANTHER" id="PTHR42718">
    <property type="entry name" value="MAJOR FACILITATOR SUPERFAMILY MULTIDRUG TRANSPORTER MFSC"/>
    <property type="match status" value="1"/>
</dbReference>
<dbReference type="Proteomes" id="UP000287224">
    <property type="component" value="Unassembled WGS sequence"/>
</dbReference>
<keyword evidence="6 8" id="KW-0472">Membrane</keyword>
<keyword evidence="4 8" id="KW-0812">Transmembrane</keyword>
<proteinExistence type="predicted"/>
<evidence type="ECO:0000256" key="7">
    <source>
        <dbReference type="SAM" id="MobiDB-lite"/>
    </source>
</evidence>
<feature type="transmembrane region" description="Helical" evidence="8">
    <location>
        <begin position="116"/>
        <end position="135"/>
    </location>
</feature>
<name>A0A401ZDT0_9CHLR</name>
<keyword evidence="3" id="KW-1003">Cell membrane</keyword>
<evidence type="ECO:0000256" key="2">
    <source>
        <dbReference type="ARBA" id="ARBA00022448"/>
    </source>
</evidence>
<accession>A0A401ZDT0</accession>
<feature type="transmembrane region" description="Helical" evidence="8">
    <location>
        <begin position="492"/>
        <end position="515"/>
    </location>
</feature>
<keyword evidence="11" id="KW-1185">Reference proteome</keyword>
<evidence type="ECO:0000256" key="5">
    <source>
        <dbReference type="ARBA" id="ARBA00022989"/>
    </source>
</evidence>
<sequence>MYTFEDDHETSSRYKRSMFDATDQDEVTEPDRVGEATSAGGRRTVILPSDVTVEDLSTQPPQLTSRIDPRSSRAALAAIIVACIGVFLTALDQTVVVTALPQVIVDLNIPLTQLDHAAWIISAYLLGFVVAMPLMGRVSDIYGRRRIFLMCLVIFGIGSVGCGVAPILGKDISLQFLAPLQVDISSPGLIWLIAARVIQAIGGGAIVPVAMAIASDVYTHKKRALALGVIGAVTEAGGAIGPLYGALIVEHLGWQYIFYLNVPLVIALFMAAWFFIPRGTKLPENIDWLGAIFLGLALTCLSMGLAQQGTSLGPTAASGSAPQNNPLALVLALVFLLAFILVERRVRWPVVDLQLFKRWPFSASSLVSLLVGAALIIAMTNIPIFVDTVLQSSVLDSGLALLRLTVMIPIGALLGGWLSHHITSRVTAIVGLFFTAAGFYLMSHWPTHVDWTQMTMATVTAGFGFGLVIAPIGTTAINAVRSTQVGMSSSVVTALRMVGMILGLAALTSWALAYFRQLSLAYPTSPQASSGDPLTGYAHYLIEAAHTVYCTVFFISAILCLIAIIPALFLWGRAAPAASTFNPVDIDQIPTAVSVGQRTAAPTRNVVTIALVAMLIASSLLATYLLVSNPGGTGTQTVTATRKIDLALNQTALTSVFATQLGQQQKFLKDLKVTPMENDGLNINFNLQIDLQGIHRTLPIEIQSKMYLDKQQNMQLSVRHVRRDGIDSGPVTATTMQKALNQLLIATVMPTIHQQLKGIKIVSVHTSKSMVCSKGAITFVLQIEATTIQGIPAQSLPSPICFNDTLDFKTLLHK</sequence>
<dbReference type="InterPro" id="IPR011701">
    <property type="entry name" value="MFS"/>
</dbReference>
<feature type="transmembrane region" description="Helical" evidence="8">
    <location>
        <begin position="426"/>
        <end position="445"/>
    </location>
</feature>
<comment type="subcellular location">
    <subcellularLocation>
        <location evidence="1">Cell membrane</location>
        <topology evidence="1">Multi-pass membrane protein</topology>
    </subcellularLocation>
</comment>
<evidence type="ECO:0000256" key="3">
    <source>
        <dbReference type="ARBA" id="ARBA00022475"/>
    </source>
</evidence>
<feature type="transmembrane region" description="Helical" evidence="8">
    <location>
        <begin position="256"/>
        <end position="276"/>
    </location>
</feature>